<dbReference type="InterPro" id="IPR009228">
    <property type="entry name" value="Capsid_scaffold_GpO"/>
</dbReference>
<dbReference type="EMBL" id="CP124755">
    <property type="protein sequence ID" value="WGZ89887.1"/>
    <property type="molecule type" value="Genomic_DNA"/>
</dbReference>
<name>A0AA95H261_9GAMM</name>
<dbReference type="Proteomes" id="UP001300672">
    <property type="component" value="Chromosome"/>
</dbReference>
<evidence type="ECO:0000256" key="1">
    <source>
        <dbReference type="SAM" id="MobiDB-lite"/>
    </source>
</evidence>
<reference evidence="2" key="2">
    <citation type="submission" date="2023-04" db="EMBL/GenBank/DDBJ databases">
        <authorList>
            <person name="Beletskiy A.V."/>
            <person name="Mardanov A.V."/>
            <person name="Ravin N.V."/>
        </authorList>
    </citation>
    <scope>NUCLEOTIDE SEQUENCE</scope>
    <source>
        <strain evidence="2">GKL-01</strain>
    </source>
</reference>
<dbReference type="KEGG" id="tdu:QJT80_10265"/>
<sequence length="229" mass="25334">MFKTEWLRACVEGKTVDGREISAVQIQEMADSYDPSVYRAEIWLEHMRGLLPDSMFKSLGYVDAVKAEPIKAGVLAGKLALYVILVPSVDLINMVRNGQKVHLSVELMPFMDAVQSAYLLGVGVTDSPASIGTEVMQFSLGKRPQNLFSSLYPCELGACFNQNDVEGNAQLNGMSTPKAIPIEQFNNLVQTVAELKKQFKAFDEYMSQDTTPPRKEQGSVSEDSAWVGW</sequence>
<organism evidence="2">
    <name type="scientific">Candidatus Thiocaldithrix dubininis</name>
    <dbReference type="NCBI Taxonomy" id="3080823"/>
    <lineage>
        <taxon>Bacteria</taxon>
        <taxon>Pseudomonadati</taxon>
        <taxon>Pseudomonadota</taxon>
        <taxon>Gammaproteobacteria</taxon>
        <taxon>Thiotrichales</taxon>
        <taxon>Thiotrichaceae</taxon>
        <taxon>Candidatus Thiocaldithrix</taxon>
    </lineage>
</organism>
<reference evidence="2" key="1">
    <citation type="journal article" date="2023" name="Int. J. Mol. Sci.">
        <title>Metagenomics Revealed a New Genus 'Candidatus Thiocaldithrix dubininis' gen. nov., sp. nov. and a New Species 'Candidatus Thiothrix putei' sp. nov. in the Family Thiotrichaceae, Some Members of Which Have Traits of Both Na+- and H+-Motive Energetics.</title>
        <authorList>
            <person name="Ravin N.V."/>
            <person name="Muntyan M.S."/>
            <person name="Smolyakov D.D."/>
            <person name="Rudenko T.S."/>
            <person name="Beletsky A.V."/>
            <person name="Mardanov A.V."/>
            <person name="Grabovich M.Y."/>
        </authorList>
    </citation>
    <scope>NUCLEOTIDE SEQUENCE</scope>
    <source>
        <strain evidence="2">GKL-01</strain>
    </source>
</reference>
<evidence type="ECO:0000313" key="2">
    <source>
        <dbReference type="EMBL" id="WGZ89887.1"/>
    </source>
</evidence>
<proteinExistence type="predicted"/>
<accession>A0AA95H261</accession>
<gene>
    <name evidence="2" type="ORF">QJT80_10265</name>
</gene>
<protein>
    <submittedName>
        <fullName evidence="2">GPO family capsid scaffolding protein</fullName>
    </submittedName>
</protein>
<dbReference type="Pfam" id="PF05929">
    <property type="entry name" value="Phage_GPO"/>
    <property type="match status" value="1"/>
</dbReference>
<dbReference type="AlphaFoldDB" id="A0AA95H261"/>
<feature type="region of interest" description="Disordered" evidence="1">
    <location>
        <begin position="206"/>
        <end position="229"/>
    </location>
</feature>